<keyword evidence="2" id="KW-0489">Methyltransferase</keyword>
<evidence type="ECO:0000313" key="3">
    <source>
        <dbReference type="Proteomes" id="UP000319728"/>
    </source>
</evidence>
<dbReference type="GO" id="GO:0032259">
    <property type="term" value="P:methylation"/>
    <property type="evidence" value="ECO:0007669"/>
    <property type="project" value="UniProtKB-KW"/>
</dbReference>
<dbReference type="Proteomes" id="UP000319728">
    <property type="component" value="Unassembled WGS sequence"/>
</dbReference>
<proteinExistence type="predicted"/>
<dbReference type="InterPro" id="IPR002575">
    <property type="entry name" value="Aminoglycoside_PTrfase"/>
</dbReference>
<keyword evidence="2" id="KW-0808">Transferase</keyword>
<name>A0A562WNY8_9ACTN</name>
<evidence type="ECO:0000313" key="2">
    <source>
        <dbReference type="EMBL" id="TWJ32050.1"/>
    </source>
</evidence>
<gene>
    <name evidence="2" type="ORF">JD81_05619</name>
</gene>
<evidence type="ECO:0000259" key="1">
    <source>
        <dbReference type="Pfam" id="PF01636"/>
    </source>
</evidence>
<protein>
    <submittedName>
        <fullName evidence="2">Spectinomycin phosphotransferase/16S rRNA (Guanine(1405)-N(7))-methyltransferase</fullName>
    </submittedName>
</protein>
<dbReference type="GO" id="GO:0008168">
    <property type="term" value="F:methyltransferase activity"/>
    <property type="evidence" value="ECO:0007669"/>
    <property type="project" value="UniProtKB-KW"/>
</dbReference>
<accession>A0A562WNY8</accession>
<dbReference type="EMBL" id="VLLP01000001">
    <property type="protein sequence ID" value="TWJ32050.1"/>
    <property type="molecule type" value="Genomic_DNA"/>
</dbReference>
<dbReference type="SUPFAM" id="SSF56112">
    <property type="entry name" value="Protein kinase-like (PK-like)"/>
    <property type="match status" value="1"/>
</dbReference>
<keyword evidence="3" id="KW-1185">Reference proteome</keyword>
<reference evidence="2 3" key="1">
    <citation type="submission" date="2019-07" db="EMBL/GenBank/DDBJ databases">
        <title>R&amp;d 2014.</title>
        <authorList>
            <person name="Klenk H.-P."/>
        </authorList>
    </citation>
    <scope>NUCLEOTIDE SEQUENCE [LARGE SCALE GENOMIC DNA]</scope>
    <source>
        <strain evidence="2 3">DSM 43912</strain>
    </source>
</reference>
<sequence>MHNSVGRAGHRSYRDGMLSAPAGLTEETLTASLRRTWRIDVDTVTYRPVGFGSHHWEVRTVHGDRWFATVDELERRRHRRDEPLHRAYDRLRAALGATVALHAALRGTTADRDAPAARRGRGRGFVVAPVPTVDGEPLTRVGDRFGLALYPHVAGESFAWGDFPTAEHRRAVLDMLVAVHMAPADVRRHANVDDLTVAHRDALDDALRAGPVPDCGPYARPVADLLAAHAAPIRRLLDRYDALVAGARAYDDRAVLTHGEPHPGNTMRDADGWLLIDWETVLVSPPERDLWNLDPGDGSVLDAYADATGVRPEPALLELYRIQWDLEDLAVDVDRFRRPHTGSADDDASWEILRGLIRHLGSRGQAPPH</sequence>
<dbReference type="Gene3D" id="1.10.510.10">
    <property type="entry name" value="Transferase(Phosphotransferase) domain 1"/>
    <property type="match status" value="1"/>
</dbReference>
<feature type="domain" description="Aminoglycoside phosphotransferase" evidence="1">
    <location>
        <begin position="50"/>
        <end position="312"/>
    </location>
</feature>
<organism evidence="2 3">
    <name type="scientific">Micromonospora sagamiensis</name>
    <dbReference type="NCBI Taxonomy" id="47875"/>
    <lineage>
        <taxon>Bacteria</taxon>
        <taxon>Bacillati</taxon>
        <taxon>Actinomycetota</taxon>
        <taxon>Actinomycetes</taxon>
        <taxon>Micromonosporales</taxon>
        <taxon>Micromonosporaceae</taxon>
        <taxon>Micromonospora</taxon>
    </lineage>
</organism>
<dbReference type="Gene3D" id="1.20.58.840">
    <property type="match status" value="1"/>
</dbReference>
<dbReference type="AlphaFoldDB" id="A0A562WNY8"/>
<comment type="caution">
    <text evidence="2">The sequence shown here is derived from an EMBL/GenBank/DDBJ whole genome shotgun (WGS) entry which is preliminary data.</text>
</comment>
<dbReference type="InterPro" id="IPR011009">
    <property type="entry name" value="Kinase-like_dom_sf"/>
</dbReference>
<dbReference type="Pfam" id="PF01636">
    <property type="entry name" value="APH"/>
    <property type="match status" value="1"/>
</dbReference>